<organism evidence="2 3">
    <name type="scientific">Streblomastix strix</name>
    <dbReference type="NCBI Taxonomy" id="222440"/>
    <lineage>
        <taxon>Eukaryota</taxon>
        <taxon>Metamonada</taxon>
        <taxon>Preaxostyla</taxon>
        <taxon>Oxymonadida</taxon>
        <taxon>Streblomastigidae</taxon>
        <taxon>Streblomastix</taxon>
    </lineage>
</organism>
<dbReference type="EMBL" id="SNRW01041254">
    <property type="protein sequence ID" value="KAA6338457.1"/>
    <property type="molecule type" value="Genomic_DNA"/>
</dbReference>
<feature type="compositionally biased region" description="Acidic residues" evidence="1">
    <location>
        <begin position="23"/>
        <end position="38"/>
    </location>
</feature>
<dbReference type="AlphaFoldDB" id="A0A5J4RWX2"/>
<gene>
    <name evidence="2" type="ORF">EZS28_052698</name>
</gene>
<accession>A0A5J4RWX2</accession>
<comment type="caution">
    <text evidence="2">The sequence shown here is derived from an EMBL/GenBank/DDBJ whole genome shotgun (WGS) entry which is preliminary data.</text>
</comment>
<name>A0A5J4RWX2_9EUKA</name>
<evidence type="ECO:0000313" key="2">
    <source>
        <dbReference type="EMBL" id="KAA6338457.1"/>
    </source>
</evidence>
<feature type="compositionally biased region" description="Basic and acidic residues" evidence="1">
    <location>
        <begin position="12"/>
        <end position="22"/>
    </location>
</feature>
<dbReference type="Proteomes" id="UP000324800">
    <property type="component" value="Unassembled WGS sequence"/>
</dbReference>
<feature type="region of interest" description="Disordered" evidence="1">
    <location>
        <begin position="11"/>
        <end position="69"/>
    </location>
</feature>
<feature type="non-terminal residue" evidence="2">
    <location>
        <position position="1"/>
    </location>
</feature>
<evidence type="ECO:0000313" key="3">
    <source>
        <dbReference type="Proteomes" id="UP000324800"/>
    </source>
</evidence>
<reference evidence="2 3" key="1">
    <citation type="submission" date="2019-03" db="EMBL/GenBank/DDBJ databases">
        <title>Single cell metagenomics reveals metabolic interactions within the superorganism composed of flagellate Streblomastix strix and complex community of Bacteroidetes bacteria on its surface.</title>
        <authorList>
            <person name="Treitli S.C."/>
            <person name="Kolisko M."/>
            <person name="Husnik F."/>
            <person name="Keeling P."/>
            <person name="Hampl V."/>
        </authorList>
    </citation>
    <scope>NUCLEOTIDE SEQUENCE [LARGE SCALE GENOMIC DNA]</scope>
    <source>
        <strain evidence="2">ST1C</strain>
    </source>
</reference>
<protein>
    <submittedName>
        <fullName evidence="2">Uncharacterized protein</fullName>
    </submittedName>
</protein>
<proteinExistence type="predicted"/>
<evidence type="ECO:0000256" key="1">
    <source>
        <dbReference type="SAM" id="MobiDB-lite"/>
    </source>
</evidence>
<sequence>FGQKIAISLRKLKQEKDEKGLEDTTDNQEEEEEEEKMEEDNKGNIVDQEGQGGIQFDEDQFDQEKDYDG</sequence>